<proteinExistence type="predicted"/>
<evidence type="ECO:0000313" key="1">
    <source>
        <dbReference type="EMBL" id="ACD82285.1"/>
    </source>
</evidence>
<dbReference type="EMBL" id="CP000975">
    <property type="protein sequence ID" value="ACD82285.1"/>
    <property type="molecule type" value="Genomic_DNA"/>
</dbReference>
<sequence>MATFEKVILGSAGSVYKLIVGKRRLLHFPFFLPFLDSF</sequence>
<gene>
    <name evidence="1" type="ordered locus">Minf_0225</name>
</gene>
<reference evidence="1 2" key="1">
    <citation type="journal article" date="2008" name="Biol. Direct">
        <title>Complete genome sequence of the extremely acidophilic methanotroph isolate V4, Methylacidiphilum infernorum, a representative of the bacterial phylum Verrucomicrobia.</title>
        <authorList>
            <person name="Hou S."/>
            <person name="Makarova K.S."/>
            <person name="Saw J.H."/>
            <person name="Senin P."/>
            <person name="Ly B.V."/>
            <person name="Zhou Z."/>
            <person name="Ren Y."/>
            <person name="Wang J."/>
            <person name="Galperin M.Y."/>
            <person name="Omelchenko M.V."/>
            <person name="Wolf Y.I."/>
            <person name="Yutin N."/>
            <person name="Koonin E.V."/>
            <person name="Stott M.B."/>
            <person name="Mountain B.W."/>
            <person name="Crowe M.A."/>
            <person name="Smirnova A.V."/>
            <person name="Dunfield P.F."/>
            <person name="Feng L."/>
            <person name="Wang L."/>
            <person name="Alam M."/>
        </authorList>
    </citation>
    <scope>NUCLEOTIDE SEQUENCE [LARGE SCALE GENOMIC DNA]</scope>
    <source>
        <strain evidence="2">Isolate V4</strain>
    </source>
</reference>
<protein>
    <submittedName>
        <fullName evidence="1">Uncharacterized protein</fullName>
    </submittedName>
</protein>
<dbReference type="Proteomes" id="UP000009149">
    <property type="component" value="Chromosome"/>
</dbReference>
<accession>B3DXQ1</accession>
<dbReference type="KEGG" id="min:Minf_0225"/>
<name>B3DXQ1_METI4</name>
<organism evidence="1 2">
    <name type="scientific">Methylacidiphilum infernorum (isolate V4)</name>
    <name type="common">Methylokorus infernorum (strain V4)</name>
    <dbReference type="NCBI Taxonomy" id="481448"/>
    <lineage>
        <taxon>Bacteria</taxon>
        <taxon>Pseudomonadati</taxon>
        <taxon>Verrucomicrobiota</taxon>
        <taxon>Methylacidiphilae</taxon>
        <taxon>Methylacidiphilales</taxon>
        <taxon>Methylacidiphilaceae</taxon>
        <taxon>Methylacidiphilum (ex Ratnadevi et al. 2023)</taxon>
    </lineage>
</organism>
<evidence type="ECO:0000313" key="2">
    <source>
        <dbReference type="Proteomes" id="UP000009149"/>
    </source>
</evidence>
<dbReference type="AlphaFoldDB" id="B3DXQ1"/>
<dbReference type="HOGENOM" id="CLU_3329994_0_0_0"/>